<dbReference type="EMBL" id="JACHGW010000003">
    <property type="protein sequence ID" value="MBB6051299.1"/>
    <property type="molecule type" value="Genomic_DNA"/>
</dbReference>
<feature type="transmembrane region" description="Helical" evidence="1">
    <location>
        <begin position="50"/>
        <end position="68"/>
    </location>
</feature>
<keyword evidence="1" id="KW-0472">Membrane</keyword>
<proteinExistence type="predicted"/>
<dbReference type="Proteomes" id="UP000520814">
    <property type="component" value="Unassembled WGS sequence"/>
</dbReference>
<gene>
    <name evidence="2" type="ORF">HNQ39_003109</name>
</gene>
<keyword evidence="1" id="KW-1133">Transmembrane helix</keyword>
<name>A0A7W9SSR8_ARMRO</name>
<organism evidence="2 3">
    <name type="scientific">Armatimonas rosea</name>
    <dbReference type="NCBI Taxonomy" id="685828"/>
    <lineage>
        <taxon>Bacteria</taxon>
        <taxon>Bacillati</taxon>
        <taxon>Armatimonadota</taxon>
        <taxon>Armatimonadia</taxon>
        <taxon>Armatimonadales</taxon>
        <taxon>Armatimonadaceae</taxon>
        <taxon>Armatimonas</taxon>
    </lineage>
</organism>
<comment type="caution">
    <text evidence="2">The sequence shown here is derived from an EMBL/GenBank/DDBJ whole genome shotgun (WGS) entry which is preliminary data.</text>
</comment>
<reference evidence="2 3" key="1">
    <citation type="submission" date="2020-08" db="EMBL/GenBank/DDBJ databases">
        <title>Genomic Encyclopedia of Type Strains, Phase IV (KMG-IV): sequencing the most valuable type-strain genomes for metagenomic binning, comparative biology and taxonomic classification.</title>
        <authorList>
            <person name="Goeker M."/>
        </authorList>
    </citation>
    <scope>NUCLEOTIDE SEQUENCE [LARGE SCALE GENOMIC DNA]</scope>
    <source>
        <strain evidence="2 3">DSM 23562</strain>
    </source>
</reference>
<sequence>MQQQRHAPLVIAPTAGNLRFRRGYSWVLFLVIGFLGLTACVAWKQGVAVIAYAMLADMFLMVGLLWWFKQQGKKRQLGSATEAVARPAYYLSEEGLTIVGTPTFGPIPWSEIRALQDTHFLGIPILKIEGDFRRIRRGLGKQGRLLWLAWIPGGIGLNAVPFQQKGVSLAAQILAYRDSLAPLADDPSQEPY</sequence>
<keyword evidence="1" id="KW-0812">Transmembrane</keyword>
<protein>
    <submittedName>
        <fullName evidence="2">Uncharacterized protein</fullName>
    </submittedName>
</protein>
<accession>A0A7W9SSR8</accession>
<dbReference type="RefSeq" id="WP_184197983.1">
    <property type="nucleotide sequence ID" value="NZ_JACHGW010000003.1"/>
</dbReference>
<evidence type="ECO:0000313" key="3">
    <source>
        <dbReference type="Proteomes" id="UP000520814"/>
    </source>
</evidence>
<evidence type="ECO:0000256" key="1">
    <source>
        <dbReference type="SAM" id="Phobius"/>
    </source>
</evidence>
<feature type="transmembrane region" description="Helical" evidence="1">
    <location>
        <begin position="26"/>
        <end position="44"/>
    </location>
</feature>
<dbReference type="AlphaFoldDB" id="A0A7W9SSR8"/>
<evidence type="ECO:0000313" key="2">
    <source>
        <dbReference type="EMBL" id="MBB6051299.1"/>
    </source>
</evidence>
<keyword evidence="3" id="KW-1185">Reference proteome</keyword>